<dbReference type="GO" id="GO:0110154">
    <property type="term" value="P:RNA decapping"/>
    <property type="evidence" value="ECO:0007669"/>
    <property type="project" value="TreeGrafter"/>
</dbReference>
<dbReference type="GO" id="GO:0008803">
    <property type="term" value="F:bis(5'-nucleosyl)-tetraphosphatase (symmetrical) activity"/>
    <property type="evidence" value="ECO:0007669"/>
    <property type="project" value="TreeGrafter"/>
</dbReference>
<organism evidence="2 3">
    <name type="scientific">Phaeobacter inhibens</name>
    <dbReference type="NCBI Taxonomy" id="221822"/>
    <lineage>
        <taxon>Bacteria</taxon>
        <taxon>Pseudomonadati</taxon>
        <taxon>Pseudomonadota</taxon>
        <taxon>Alphaproteobacteria</taxon>
        <taxon>Rhodobacterales</taxon>
        <taxon>Roseobacteraceae</taxon>
        <taxon>Phaeobacter</taxon>
    </lineage>
</organism>
<protein>
    <submittedName>
        <fullName evidence="2">Putative serine/threonine phosphatase</fullName>
    </submittedName>
</protein>
<dbReference type="EMBL" id="CP010725">
    <property type="protein sequence ID" value="AUR01024.1"/>
    <property type="molecule type" value="Genomic_DNA"/>
</dbReference>
<dbReference type="Proteomes" id="UP000236447">
    <property type="component" value="Chromosome"/>
</dbReference>
<dbReference type="Gene3D" id="3.60.21.10">
    <property type="match status" value="1"/>
</dbReference>
<reference evidence="2 3" key="2">
    <citation type="journal article" date="2017" name="Genome Biol. Evol.">
        <title>Trajectories and Drivers of Genome Evolution in Surface-Associated Marine Phaeobacter.</title>
        <authorList>
            <person name="Freese H.M."/>
            <person name="Sikorski J."/>
            <person name="Bunk B."/>
            <person name="Scheuner C."/>
            <person name="Meier-Kolthoff J.P."/>
            <person name="Sproer C."/>
            <person name="Gram L."/>
            <person name="Overmann J."/>
        </authorList>
    </citation>
    <scope>NUCLEOTIDE SEQUENCE [LARGE SCALE GENOMIC DNA]</scope>
    <source>
        <strain evidence="2 3">P88</strain>
    </source>
</reference>
<dbReference type="InterPro" id="IPR004843">
    <property type="entry name" value="Calcineurin-like_PHP"/>
</dbReference>
<name>A0A2I7KEN0_9RHOB</name>
<dbReference type="InterPro" id="IPR050126">
    <property type="entry name" value="Ap4A_hydrolase"/>
</dbReference>
<dbReference type="Pfam" id="PF00149">
    <property type="entry name" value="Metallophos"/>
    <property type="match status" value="1"/>
</dbReference>
<feature type="domain" description="Calcineurin-like phosphoesterase" evidence="1">
    <location>
        <begin position="8"/>
        <end position="202"/>
    </location>
</feature>
<evidence type="ECO:0000313" key="2">
    <source>
        <dbReference type="EMBL" id="AUR01024.1"/>
    </source>
</evidence>
<dbReference type="SUPFAM" id="SSF56300">
    <property type="entry name" value="Metallo-dependent phosphatases"/>
    <property type="match status" value="1"/>
</dbReference>
<evidence type="ECO:0000313" key="3">
    <source>
        <dbReference type="Proteomes" id="UP000236447"/>
    </source>
</evidence>
<dbReference type="GO" id="GO:0016791">
    <property type="term" value="F:phosphatase activity"/>
    <property type="evidence" value="ECO:0007669"/>
    <property type="project" value="TreeGrafter"/>
</dbReference>
<dbReference type="CDD" id="cd00144">
    <property type="entry name" value="MPP_PPP_family"/>
    <property type="match status" value="1"/>
</dbReference>
<dbReference type="InterPro" id="IPR006186">
    <property type="entry name" value="Ser/Thr-sp_prot-phosphatase"/>
</dbReference>
<sequence>MTRPTTSPIYAIGDIHGQLEMLEQALECIEADGGRDAQVVFLGDYIDRGPDSRGVIDLLIRGQTERRDWITLLGNHDRMFAWFMEDIPRHDPHMLVGYHWLHERIGGIETLESYRVAVPERTRLEDVHAAARAAVPDSHVTFLRKLKPMYQTDDLAFVHAGIKPGIALDDQVENDLVWIRQPFHRHTAQHPKLIIHGHTPVDTPTHYGNRVNLDTGAGYGKPLTTAVFEGASAWSLSDTGRQKLAP</sequence>
<evidence type="ECO:0000259" key="1">
    <source>
        <dbReference type="Pfam" id="PF00149"/>
    </source>
</evidence>
<dbReference type="PANTHER" id="PTHR42850">
    <property type="entry name" value="METALLOPHOSPHOESTERASE"/>
    <property type="match status" value="1"/>
</dbReference>
<dbReference type="GO" id="GO:0005737">
    <property type="term" value="C:cytoplasm"/>
    <property type="evidence" value="ECO:0007669"/>
    <property type="project" value="TreeGrafter"/>
</dbReference>
<accession>A0A2I7KEN0</accession>
<gene>
    <name evidence="2" type="ORF">PhaeoP88_03710</name>
</gene>
<dbReference type="PANTHER" id="PTHR42850:SF4">
    <property type="entry name" value="ZINC-DEPENDENT ENDOPOLYPHOSPHATASE"/>
    <property type="match status" value="1"/>
</dbReference>
<proteinExistence type="predicted"/>
<dbReference type="PRINTS" id="PR00114">
    <property type="entry name" value="STPHPHTASE"/>
</dbReference>
<reference evidence="2 3" key="1">
    <citation type="journal article" date="2017" name="Front. Microbiol.">
        <title>Phaeobacter piscinae sp. nov., a species of the Roseobacter group and potential aquaculture probiont.</title>
        <authorList>
            <person name="Sonnenschein E.C."/>
            <person name="Phippen C.B.W."/>
            <person name="Nielsen K.F."/>
            <person name="Mateiu R.V."/>
            <person name="Melchiorsen J."/>
            <person name="Gram L."/>
            <person name="Overmann J."/>
            <person name="Freese H.M."/>
        </authorList>
    </citation>
    <scope>NUCLEOTIDE SEQUENCE [LARGE SCALE GENOMIC DNA]</scope>
    <source>
        <strain evidence="2 3">P88</strain>
    </source>
</reference>
<dbReference type="AlphaFoldDB" id="A0A2I7KEN0"/>
<dbReference type="RefSeq" id="WP_102884261.1">
    <property type="nucleotide sequence ID" value="NZ_CP010725.1"/>
</dbReference>
<dbReference type="InterPro" id="IPR029052">
    <property type="entry name" value="Metallo-depent_PP-like"/>
</dbReference>